<evidence type="ECO:0000313" key="2">
    <source>
        <dbReference type="Proteomes" id="UP000098510"/>
    </source>
</evidence>
<dbReference type="EMBL" id="AF037218">
    <property type="protein sequence ID" value="ABC47426.1"/>
    <property type="molecule type" value="Genomic_DNA"/>
</dbReference>
<dbReference type="Proteomes" id="UP000098510">
    <property type="component" value="Segment"/>
</dbReference>
<gene>
    <name evidence="1" type="primary">U47A</name>
</gene>
<sequence length="56" mass="6316">MIAKCTLCWTVFVHALIILMILLLILRSLIGFNNDLWSQSQLAFTCLNKSLSHVPA</sequence>
<reference evidence="1 2" key="1">
    <citation type="journal article" date="1998" name="Virology">
        <title>The DNA sequence of the RK strain of human herpesvirus 7.</title>
        <authorList>
            <person name="Megaw A.G."/>
            <person name="Rapaport D."/>
            <person name="Avidor B."/>
            <person name="Frenkel N."/>
            <person name="Davison A.J."/>
        </authorList>
    </citation>
    <scope>NUCLEOTIDE SEQUENCE [LARGE SCALE GENOMIC DNA]</scope>
    <source>
        <strain evidence="1 2">RK</strain>
    </source>
</reference>
<name>Q2V073_HHV7R</name>
<dbReference type="RefSeq" id="YP_495283.1">
    <property type="nucleotide sequence ID" value="NC_001716.2"/>
</dbReference>
<proteinExistence type="predicted"/>
<dbReference type="KEGG" id="vg:3964761"/>
<accession>Q2V073</accession>
<organism evidence="1 2">
    <name type="scientific">Human herpesvirus 7 (strain RK)</name>
    <name type="common">HHV-7</name>
    <name type="synonym">Human T lymphotropic virus</name>
    <dbReference type="NCBI Taxonomy" id="262398"/>
    <lineage>
        <taxon>Viruses</taxon>
        <taxon>Duplodnaviria</taxon>
        <taxon>Heunggongvirae</taxon>
        <taxon>Peploviricota</taxon>
        <taxon>Herviviricetes</taxon>
        <taxon>Herpesvirales</taxon>
        <taxon>Orthoherpesviridae</taxon>
        <taxon>Betaherpesvirinae</taxon>
        <taxon>Roseolovirus</taxon>
        <taxon>Roseolovirus humanbeta7</taxon>
        <taxon>Human betaherpesvirus 7</taxon>
    </lineage>
</organism>
<dbReference type="InterPro" id="IPR057758">
    <property type="entry name" value="UL74A-like"/>
</dbReference>
<keyword evidence="2" id="KW-1185">Reference proteome</keyword>
<dbReference type="GeneID" id="3964761"/>
<dbReference type="DNASU" id="3964761"/>
<organismHost>
    <name type="scientific">Homo sapiens</name>
    <name type="common">Human</name>
    <dbReference type="NCBI Taxonomy" id="9606"/>
</organismHost>
<evidence type="ECO:0000313" key="1">
    <source>
        <dbReference type="EMBL" id="ABC47426.1"/>
    </source>
</evidence>
<protein>
    <submittedName>
        <fullName evidence="1">U47A</fullName>
    </submittedName>
</protein>
<dbReference type="Pfam" id="PF25727">
    <property type="entry name" value="UL74A"/>
    <property type="match status" value="1"/>
</dbReference>